<accession>A0A498RJB4</accession>
<evidence type="ECO:0000256" key="2">
    <source>
        <dbReference type="ARBA" id="ARBA00023002"/>
    </source>
</evidence>
<dbReference type="InterPro" id="IPR029752">
    <property type="entry name" value="D-isomer_DH_CS1"/>
</dbReference>
<sequence>MNHTVFLNLAKMDFDHKLDFSPFNKITTVSKYDISSDPAEILTRVQGQNIVITKEMPLRGDLIAQFPASVQLICEAGTGYNNIDIDAARQKNITVCNIPGYSTEAVAQLVITFILNLSSSLAWQQIMLKQNNFTNFTQCLQVPHFELQNKTLGIIGAGSIGRQVIKIALALGMKILTYTRTSRQWDDPAIQSVSLEELLAKSDFVTLHCPLTPATRHLINKDRLNLMKPTAFIINTARGAIINEPDLIAALQNRQIAGAALDVQDPEPPAPDNPLFAMENVLLTPHIGWKCLESRQRLLNLLAANIASFLQGKPINVVN</sequence>
<dbReference type="InterPro" id="IPR029753">
    <property type="entry name" value="D-isomer_DH_CS"/>
</dbReference>
<evidence type="ECO:0000259" key="6">
    <source>
        <dbReference type="Pfam" id="PF02826"/>
    </source>
</evidence>
<comment type="similarity">
    <text evidence="1 4">Belongs to the D-isomer specific 2-hydroxyacid dehydrogenase family.</text>
</comment>
<dbReference type="SUPFAM" id="SSF52283">
    <property type="entry name" value="Formate/glycerate dehydrogenase catalytic domain-like"/>
    <property type="match status" value="1"/>
</dbReference>
<dbReference type="InterPro" id="IPR006139">
    <property type="entry name" value="D-isomer_2_OHA_DH_cat_dom"/>
</dbReference>
<keyword evidence="2 4" id="KW-0560">Oxidoreductase</keyword>
<dbReference type="InterPro" id="IPR006140">
    <property type="entry name" value="D-isomer_DH_NAD-bd"/>
</dbReference>
<dbReference type="PROSITE" id="PS00671">
    <property type="entry name" value="D_2_HYDROXYACID_DH_3"/>
    <property type="match status" value="1"/>
</dbReference>
<dbReference type="RefSeq" id="WP_122629922.1">
    <property type="nucleotide sequence ID" value="NZ_UPPP01000105.1"/>
</dbReference>
<dbReference type="SUPFAM" id="SSF51735">
    <property type="entry name" value="NAD(P)-binding Rossmann-fold domains"/>
    <property type="match status" value="1"/>
</dbReference>
<keyword evidence="3" id="KW-0520">NAD</keyword>
<evidence type="ECO:0000256" key="3">
    <source>
        <dbReference type="ARBA" id="ARBA00023027"/>
    </source>
</evidence>
<dbReference type="GO" id="GO:0016616">
    <property type="term" value="F:oxidoreductase activity, acting on the CH-OH group of donors, NAD or NADP as acceptor"/>
    <property type="evidence" value="ECO:0007669"/>
    <property type="project" value="InterPro"/>
</dbReference>
<organism evidence="7 8">
    <name type="scientific">Lucifera butyrica</name>
    <dbReference type="NCBI Taxonomy" id="1351585"/>
    <lineage>
        <taxon>Bacteria</taxon>
        <taxon>Bacillati</taxon>
        <taxon>Bacillota</taxon>
        <taxon>Negativicutes</taxon>
        <taxon>Veillonellales</taxon>
        <taxon>Veillonellaceae</taxon>
        <taxon>Lucifera</taxon>
    </lineage>
</organism>
<evidence type="ECO:0000259" key="5">
    <source>
        <dbReference type="Pfam" id="PF00389"/>
    </source>
</evidence>
<dbReference type="Gene3D" id="3.40.50.720">
    <property type="entry name" value="NAD(P)-binding Rossmann-like Domain"/>
    <property type="match status" value="2"/>
</dbReference>
<evidence type="ECO:0000256" key="1">
    <source>
        <dbReference type="ARBA" id="ARBA00005854"/>
    </source>
</evidence>
<dbReference type="InterPro" id="IPR036291">
    <property type="entry name" value="NAD(P)-bd_dom_sf"/>
</dbReference>
<dbReference type="Proteomes" id="UP000277811">
    <property type="component" value="Unassembled WGS sequence"/>
</dbReference>
<evidence type="ECO:0000256" key="4">
    <source>
        <dbReference type="RuleBase" id="RU003719"/>
    </source>
</evidence>
<dbReference type="AlphaFoldDB" id="A0A498RJB4"/>
<dbReference type="PANTHER" id="PTHR43761">
    <property type="entry name" value="D-ISOMER SPECIFIC 2-HYDROXYACID DEHYDROGENASE FAMILY PROTEIN (AFU_ORTHOLOGUE AFUA_1G13630)"/>
    <property type="match status" value="1"/>
</dbReference>
<keyword evidence="8" id="KW-1185">Reference proteome</keyword>
<dbReference type="EMBL" id="UPPP01000105">
    <property type="protein sequence ID" value="VBB09108.1"/>
    <property type="molecule type" value="Genomic_DNA"/>
</dbReference>
<dbReference type="InterPro" id="IPR050418">
    <property type="entry name" value="D-iso_2-hydroxyacid_DH_PdxB"/>
</dbReference>
<feature type="domain" description="D-isomer specific 2-hydroxyacid dehydrogenase NAD-binding" evidence="6">
    <location>
        <begin position="112"/>
        <end position="288"/>
    </location>
</feature>
<reference evidence="7 8" key="1">
    <citation type="submission" date="2018-06" db="EMBL/GenBank/DDBJ databases">
        <authorList>
            <person name="Strepis N."/>
        </authorList>
    </citation>
    <scope>NUCLEOTIDE SEQUENCE [LARGE SCALE GENOMIC DNA]</scope>
    <source>
        <strain evidence="7">LUCI</strain>
    </source>
</reference>
<dbReference type="Pfam" id="PF00389">
    <property type="entry name" value="2-Hacid_dh"/>
    <property type="match status" value="1"/>
</dbReference>
<name>A0A498RJB4_9FIRM</name>
<dbReference type="PANTHER" id="PTHR43761:SF1">
    <property type="entry name" value="D-ISOMER SPECIFIC 2-HYDROXYACID DEHYDROGENASE CATALYTIC DOMAIN-CONTAINING PROTEIN-RELATED"/>
    <property type="match status" value="1"/>
</dbReference>
<dbReference type="PROSITE" id="PS00670">
    <property type="entry name" value="D_2_HYDROXYACID_DH_2"/>
    <property type="match status" value="1"/>
</dbReference>
<dbReference type="PROSITE" id="PS00065">
    <property type="entry name" value="D_2_HYDROXYACID_DH_1"/>
    <property type="match status" value="1"/>
</dbReference>
<feature type="domain" description="D-isomer specific 2-hydroxyacid dehydrogenase catalytic" evidence="5">
    <location>
        <begin position="26"/>
        <end position="319"/>
    </location>
</feature>
<dbReference type="OrthoDB" id="9805416at2"/>
<dbReference type="Pfam" id="PF02826">
    <property type="entry name" value="2-Hacid_dh_C"/>
    <property type="match status" value="1"/>
</dbReference>
<dbReference type="GO" id="GO:0051287">
    <property type="term" value="F:NAD binding"/>
    <property type="evidence" value="ECO:0007669"/>
    <property type="project" value="InterPro"/>
</dbReference>
<evidence type="ECO:0000313" key="8">
    <source>
        <dbReference type="Proteomes" id="UP000277811"/>
    </source>
</evidence>
<gene>
    <name evidence="7" type="ORF">LUCI_4394</name>
</gene>
<proteinExistence type="inferred from homology"/>
<protein>
    <submittedName>
        <fullName evidence="7">D-isomer specific 2-hydroxyacid dehydrogenases signature 3</fullName>
    </submittedName>
</protein>
<evidence type="ECO:0000313" key="7">
    <source>
        <dbReference type="EMBL" id="VBB09108.1"/>
    </source>
</evidence>
<dbReference type="FunFam" id="3.40.50.720:FF:000203">
    <property type="entry name" value="D-3-phosphoglycerate dehydrogenase (SerA)"/>
    <property type="match status" value="1"/>
</dbReference>